<gene>
    <name evidence="1" type="ORF">SYNTR_1220</name>
</gene>
<evidence type="ECO:0000313" key="1">
    <source>
        <dbReference type="EMBL" id="QGT99813.1"/>
    </source>
</evidence>
<organism evidence="1 2">
    <name type="scientific">Candidatus Syntrophocurvum alkaliphilum</name>
    <dbReference type="NCBI Taxonomy" id="2293317"/>
    <lineage>
        <taxon>Bacteria</taxon>
        <taxon>Bacillati</taxon>
        <taxon>Bacillota</taxon>
        <taxon>Clostridia</taxon>
        <taxon>Eubacteriales</taxon>
        <taxon>Syntrophomonadaceae</taxon>
        <taxon>Candidatus Syntrophocurvum</taxon>
    </lineage>
</organism>
<protein>
    <submittedName>
        <fullName evidence="1">Uncharacterized protein</fullName>
    </submittedName>
</protein>
<sequence>MPKDVQMGRYKKDKESVASAKGKLKLSYASAVLANFNNLFQEFSIKGKDAFKKYSKKYPE</sequence>
<name>A0A6I6DHR3_9FIRM</name>
<dbReference type="Proteomes" id="UP000426444">
    <property type="component" value="Chromosome"/>
</dbReference>
<evidence type="ECO:0000313" key="2">
    <source>
        <dbReference type="Proteomes" id="UP000426444"/>
    </source>
</evidence>
<reference evidence="2" key="1">
    <citation type="journal article" date="2019" name="Microbiology">
        <title>Complete Genome Sequence of an Uncultured Bacterium of the Candidate Phylum Bipolaricaulota.</title>
        <authorList>
            <person name="Kadnikov V.V."/>
            <person name="Mardanov A.V."/>
            <person name="Beletsky A.V."/>
            <person name="Frank Y.A."/>
            <person name="Karnachuk O.V."/>
            <person name="Ravin N.V."/>
        </authorList>
    </citation>
    <scope>NUCLEOTIDE SEQUENCE [LARGE SCALE GENOMIC DNA]</scope>
</reference>
<proteinExistence type="predicted"/>
<dbReference type="RefSeq" id="WP_156203666.1">
    <property type="nucleotide sequence ID" value="NZ_CP046457.1"/>
</dbReference>
<dbReference type="EMBL" id="CP046457">
    <property type="protein sequence ID" value="QGT99813.1"/>
    <property type="molecule type" value="Genomic_DNA"/>
</dbReference>
<keyword evidence="2" id="KW-1185">Reference proteome</keyword>
<accession>A0A6I6DHR3</accession>
<dbReference type="KEGG" id="salq:SYNTR_1220"/>
<dbReference type="AlphaFoldDB" id="A0A6I6DHR3"/>